<evidence type="ECO:0000313" key="2">
    <source>
        <dbReference type="Proteomes" id="UP000297245"/>
    </source>
</evidence>
<dbReference type="EMBL" id="ML179460">
    <property type="protein sequence ID" value="THU87189.1"/>
    <property type="molecule type" value="Genomic_DNA"/>
</dbReference>
<gene>
    <name evidence="1" type="ORF">K435DRAFT_867519</name>
</gene>
<keyword evidence="2" id="KW-1185">Reference proteome</keyword>
<evidence type="ECO:0008006" key="3">
    <source>
        <dbReference type="Google" id="ProtNLM"/>
    </source>
</evidence>
<dbReference type="OrthoDB" id="3263571at2759"/>
<protein>
    <recommendedName>
        <fullName evidence="3">Retrotransposon gag domain-containing protein</fullName>
    </recommendedName>
</protein>
<reference evidence="1 2" key="1">
    <citation type="journal article" date="2019" name="Nat. Ecol. Evol.">
        <title>Megaphylogeny resolves global patterns of mushroom evolution.</title>
        <authorList>
            <person name="Varga T."/>
            <person name="Krizsan K."/>
            <person name="Foldi C."/>
            <person name="Dima B."/>
            <person name="Sanchez-Garcia M."/>
            <person name="Sanchez-Ramirez S."/>
            <person name="Szollosi G.J."/>
            <person name="Szarkandi J.G."/>
            <person name="Papp V."/>
            <person name="Albert L."/>
            <person name="Andreopoulos W."/>
            <person name="Angelini C."/>
            <person name="Antonin V."/>
            <person name="Barry K.W."/>
            <person name="Bougher N.L."/>
            <person name="Buchanan P."/>
            <person name="Buyck B."/>
            <person name="Bense V."/>
            <person name="Catcheside P."/>
            <person name="Chovatia M."/>
            <person name="Cooper J."/>
            <person name="Damon W."/>
            <person name="Desjardin D."/>
            <person name="Finy P."/>
            <person name="Geml J."/>
            <person name="Haridas S."/>
            <person name="Hughes K."/>
            <person name="Justo A."/>
            <person name="Karasinski D."/>
            <person name="Kautmanova I."/>
            <person name="Kiss B."/>
            <person name="Kocsube S."/>
            <person name="Kotiranta H."/>
            <person name="LaButti K.M."/>
            <person name="Lechner B.E."/>
            <person name="Liimatainen K."/>
            <person name="Lipzen A."/>
            <person name="Lukacs Z."/>
            <person name="Mihaltcheva S."/>
            <person name="Morgado L.N."/>
            <person name="Niskanen T."/>
            <person name="Noordeloos M.E."/>
            <person name="Ohm R.A."/>
            <person name="Ortiz-Santana B."/>
            <person name="Ovrebo C."/>
            <person name="Racz N."/>
            <person name="Riley R."/>
            <person name="Savchenko A."/>
            <person name="Shiryaev A."/>
            <person name="Soop K."/>
            <person name="Spirin V."/>
            <person name="Szebenyi C."/>
            <person name="Tomsovsky M."/>
            <person name="Tulloss R.E."/>
            <person name="Uehling J."/>
            <person name="Grigoriev I.V."/>
            <person name="Vagvolgyi C."/>
            <person name="Papp T."/>
            <person name="Martin F.M."/>
            <person name="Miettinen O."/>
            <person name="Hibbett D.S."/>
            <person name="Nagy L.G."/>
        </authorList>
    </citation>
    <scope>NUCLEOTIDE SEQUENCE [LARGE SCALE GENOMIC DNA]</scope>
    <source>
        <strain evidence="1 2">CBS 962.96</strain>
    </source>
</reference>
<name>A0A4S8LE45_DENBC</name>
<dbReference type="Proteomes" id="UP000297245">
    <property type="component" value="Unassembled WGS sequence"/>
</dbReference>
<organism evidence="1 2">
    <name type="scientific">Dendrothele bispora (strain CBS 962.96)</name>
    <dbReference type="NCBI Taxonomy" id="1314807"/>
    <lineage>
        <taxon>Eukaryota</taxon>
        <taxon>Fungi</taxon>
        <taxon>Dikarya</taxon>
        <taxon>Basidiomycota</taxon>
        <taxon>Agaricomycotina</taxon>
        <taxon>Agaricomycetes</taxon>
        <taxon>Agaricomycetidae</taxon>
        <taxon>Agaricales</taxon>
        <taxon>Agaricales incertae sedis</taxon>
        <taxon>Dendrothele</taxon>
    </lineage>
</organism>
<sequence length="134" mass="15506">MGTPNDFGGDRSKAFIFESEFMLYLMANAETYNTAEKKITFMLSFMTKGTATEWKLIKVYNYMKDGWPTDFDTFRKEWEETFLPVDAASDARITQALLSGIWDDAALIKYFIEGLHPKITEKIFEQAEVPMKIN</sequence>
<accession>A0A4S8LE45</accession>
<proteinExistence type="predicted"/>
<evidence type="ECO:0000313" key="1">
    <source>
        <dbReference type="EMBL" id="THU87189.1"/>
    </source>
</evidence>
<dbReference type="AlphaFoldDB" id="A0A4S8LE45"/>